<name>A0ABM7YK57_9BURK</name>
<dbReference type="PANTHER" id="PTHR38436:SF1">
    <property type="entry name" value="ESTER CYCLASE"/>
    <property type="match status" value="1"/>
</dbReference>
<dbReference type="SUPFAM" id="SSF54427">
    <property type="entry name" value="NTF2-like"/>
    <property type="match status" value="1"/>
</dbReference>
<evidence type="ECO:0000313" key="4">
    <source>
        <dbReference type="Proteomes" id="UP001057498"/>
    </source>
</evidence>
<dbReference type="PANTHER" id="PTHR38436">
    <property type="entry name" value="POLYKETIDE CYCLASE SNOAL-LIKE DOMAIN"/>
    <property type="match status" value="1"/>
</dbReference>
<keyword evidence="4" id="KW-1185">Reference proteome</keyword>
<dbReference type="Gene3D" id="3.10.450.50">
    <property type="match status" value="1"/>
</dbReference>
<dbReference type="RefSeq" id="WP_251972892.1">
    <property type="nucleotide sequence ID" value="NZ_AP025730.1"/>
</dbReference>
<evidence type="ECO:0000256" key="1">
    <source>
        <dbReference type="SAM" id="MobiDB-lite"/>
    </source>
</evidence>
<dbReference type="Pfam" id="PF07366">
    <property type="entry name" value="SnoaL"/>
    <property type="match status" value="1"/>
</dbReference>
<accession>A0ABM7YK57</accession>
<feature type="chain" id="PRO_5045116931" description="Polyketide cyclase" evidence="2">
    <location>
        <begin position="27"/>
        <end position="194"/>
    </location>
</feature>
<dbReference type="EMBL" id="AP025730">
    <property type="protein sequence ID" value="BDI04796.1"/>
    <property type="molecule type" value="Genomic_DNA"/>
</dbReference>
<evidence type="ECO:0000256" key="2">
    <source>
        <dbReference type="SAM" id="SignalP"/>
    </source>
</evidence>
<dbReference type="InterPro" id="IPR009959">
    <property type="entry name" value="Cyclase_SnoaL-like"/>
</dbReference>
<dbReference type="Proteomes" id="UP001057498">
    <property type="component" value="Chromosome"/>
</dbReference>
<evidence type="ECO:0008006" key="5">
    <source>
        <dbReference type="Google" id="ProtNLM"/>
    </source>
</evidence>
<feature type="signal peptide" evidence="2">
    <location>
        <begin position="1"/>
        <end position="26"/>
    </location>
</feature>
<evidence type="ECO:0000313" key="3">
    <source>
        <dbReference type="EMBL" id="BDI04796.1"/>
    </source>
</evidence>
<keyword evidence="2" id="KW-0732">Signal</keyword>
<organism evidence="3 4">
    <name type="scientific">Sphaerotilus microaerophilus</name>
    <dbReference type="NCBI Taxonomy" id="2914710"/>
    <lineage>
        <taxon>Bacteria</taxon>
        <taxon>Pseudomonadati</taxon>
        <taxon>Pseudomonadota</taxon>
        <taxon>Betaproteobacteria</taxon>
        <taxon>Burkholderiales</taxon>
        <taxon>Sphaerotilaceae</taxon>
        <taxon>Sphaerotilus</taxon>
    </lineage>
</organism>
<dbReference type="InterPro" id="IPR032710">
    <property type="entry name" value="NTF2-like_dom_sf"/>
</dbReference>
<gene>
    <name evidence="3" type="ORF">CATMQ487_17660</name>
</gene>
<reference evidence="3" key="1">
    <citation type="submission" date="2022-04" db="EMBL/GenBank/DDBJ databases">
        <title>Whole genome sequence of Sphaerotilus sp. FB-5.</title>
        <authorList>
            <person name="Takeda M."/>
            <person name="Narihara S."/>
            <person name="Akimoto M."/>
            <person name="Akimoto R."/>
            <person name="Nishiyashiki S."/>
            <person name="Murakami T."/>
        </authorList>
    </citation>
    <scope>NUCLEOTIDE SEQUENCE</scope>
    <source>
        <strain evidence="3">FB-5</strain>
    </source>
</reference>
<protein>
    <recommendedName>
        <fullName evidence="5">Polyketide cyclase</fullName>
    </recommendedName>
</protein>
<proteinExistence type="predicted"/>
<sequence length="194" mass="21321">MNFTVSSLRTAVATAALLAAAGSVFAQTTASPVSTAEKPATPAPKPERQAPKVEKHLKTFDTLDFDVFSNQKWDRLHESHAEDIVVTWPDGHETRGIARHIDDLKAMFVFAPDIAIKTHPIRFGSGAWTSVTGVMTGTFTRPMPLPDGSSIPPTGKRFAIGMATIGHWTKGRIDHEWLFWDNQDFMQQLGLAKP</sequence>
<feature type="region of interest" description="Disordered" evidence="1">
    <location>
        <begin position="31"/>
        <end position="53"/>
    </location>
</feature>